<sequence>MLLSRVALFKASPAAATAASTTAAAAMVSVALSAGASSRAALRGGDAAAAAATSDDANAAPATAAASESGLRLADARAAAKLRRRDALCAVALGPRCCSQRLYGRGELAAQSVKHTLASKEEARIPRAATNDWLVQRHESKAVILKSGRYSFAQDHLRDVAAPTPVPAPFNARDLARSIVQSNRQINLSQLQPAAAAAASGKK</sequence>
<dbReference type="AlphaFoldDB" id="A0A0D2WU02"/>
<protein>
    <submittedName>
        <fullName evidence="2">Uncharacterized protein</fullName>
    </submittedName>
</protein>
<reference evidence="3" key="1">
    <citation type="submission" date="2011-02" db="EMBL/GenBank/DDBJ databases">
        <title>The Genome Sequence of Capsaspora owczarzaki ATCC 30864.</title>
        <authorList>
            <person name="Russ C."/>
            <person name="Cuomo C."/>
            <person name="Burger G."/>
            <person name="Gray M.W."/>
            <person name="Holland P.W.H."/>
            <person name="King N."/>
            <person name="Lang F.B.F."/>
            <person name="Roger A.J."/>
            <person name="Ruiz-Trillo I."/>
            <person name="Young S.K."/>
            <person name="Zeng Q."/>
            <person name="Gargeya S."/>
            <person name="Alvarado L."/>
            <person name="Berlin A."/>
            <person name="Chapman S.B."/>
            <person name="Chen Z."/>
            <person name="Freedman E."/>
            <person name="Gellesch M."/>
            <person name="Goldberg J."/>
            <person name="Griggs A."/>
            <person name="Gujja S."/>
            <person name="Heilman E."/>
            <person name="Heiman D."/>
            <person name="Howarth C."/>
            <person name="Mehta T."/>
            <person name="Neiman D."/>
            <person name="Pearson M."/>
            <person name="Roberts A."/>
            <person name="Saif S."/>
            <person name="Shea T."/>
            <person name="Shenoy N."/>
            <person name="Sisk P."/>
            <person name="Stolte C."/>
            <person name="Sykes S."/>
            <person name="White J."/>
            <person name="Yandava C."/>
            <person name="Haas B."/>
            <person name="Nusbaum C."/>
            <person name="Birren B."/>
        </authorList>
    </citation>
    <scope>NUCLEOTIDE SEQUENCE</scope>
    <source>
        <strain evidence="3">ATCC 30864</strain>
    </source>
</reference>
<organism evidence="2 3">
    <name type="scientific">Capsaspora owczarzaki (strain ATCC 30864)</name>
    <dbReference type="NCBI Taxonomy" id="595528"/>
    <lineage>
        <taxon>Eukaryota</taxon>
        <taxon>Filasterea</taxon>
        <taxon>Capsaspora</taxon>
    </lineage>
</organism>
<proteinExistence type="predicted"/>
<dbReference type="EMBL" id="KE346368">
    <property type="protein sequence ID" value="KJE95253.1"/>
    <property type="molecule type" value="Genomic_DNA"/>
</dbReference>
<feature type="signal peptide" evidence="1">
    <location>
        <begin position="1"/>
        <end position="18"/>
    </location>
</feature>
<evidence type="ECO:0000313" key="2">
    <source>
        <dbReference type="EMBL" id="KJE95253.1"/>
    </source>
</evidence>
<dbReference type="RefSeq" id="XP_004346399.2">
    <property type="nucleotide sequence ID" value="XM_004346349.2"/>
</dbReference>
<gene>
    <name evidence="2" type="ORF">CAOG_005726</name>
</gene>
<keyword evidence="3" id="KW-1185">Reference proteome</keyword>
<name>A0A0D2WU02_CAPO3</name>
<evidence type="ECO:0000256" key="1">
    <source>
        <dbReference type="SAM" id="SignalP"/>
    </source>
</evidence>
<evidence type="ECO:0000313" key="3">
    <source>
        <dbReference type="Proteomes" id="UP000008743"/>
    </source>
</evidence>
<accession>A0A0D2WU02</accession>
<keyword evidence="1" id="KW-0732">Signal</keyword>
<feature type="chain" id="PRO_5002266582" evidence="1">
    <location>
        <begin position="19"/>
        <end position="203"/>
    </location>
</feature>
<dbReference type="InParanoid" id="A0A0D2WU02"/>
<dbReference type="Proteomes" id="UP000008743">
    <property type="component" value="Unassembled WGS sequence"/>
</dbReference>